<dbReference type="PIRSF" id="PIRSF004764">
    <property type="entry name" value="YmfJ"/>
    <property type="match status" value="1"/>
</dbReference>
<proteinExistence type="predicted"/>
<sequence>MSLLSNWDRWKDFLADRMHQAENVGVNSEVINEFATKIGGYLAEHVDPKNEQERLLSDLWSVADENEHKTIARLIMKLVANNGTTKEPELQH</sequence>
<evidence type="ECO:0000313" key="2">
    <source>
        <dbReference type="Proteomes" id="UP000319716"/>
    </source>
</evidence>
<dbReference type="RefSeq" id="WP_262393144.1">
    <property type="nucleotide sequence ID" value="NZ_BEXB01000035.1"/>
</dbReference>
<protein>
    <recommendedName>
        <fullName evidence="3">DUF3243 domain-containing protein</fullName>
    </recommendedName>
</protein>
<dbReference type="InterPro" id="IPR024702">
    <property type="entry name" value="Uncharacterised_YmfJ"/>
</dbReference>
<gene>
    <name evidence="1" type="ORF">NBRC111894_3480</name>
</gene>
<dbReference type="EMBL" id="BEXB01000035">
    <property type="protein sequence ID" value="GAY77926.1"/>
    <property type="molecule type" value="Genomic_DNA"/>
</dbReference>
<dbReference type="Proteomes" id="UP000319716">
    <property type="component" value="Unassembled WGS sequence"/>
</dbReference>
<dbReference type="AlphaFoldDB" id="A0A4Y1ZFI4"/>
<dbReference type="InterPro" id="IPR021637">
    <property type="entry name" value="DUF3243"/>
</dbReference>
<dbReference type="Pfam" id="PF11588">
    <property type="entry name" value="DUF3243"/>
    <property type="match status" value="1"/>
</dbReference>
<comment type="caution">
    <text evidence="1">The sequence shown here is derived from an EMBL/GenBank/DDBJ whole genome shotgun (WGS) entry which is preliminary data.</text>
</comment>
<dbReference type="InterPro" id="IPR038292">
    <property type="entry name" value="YmfJ/YflH_sf"/>
</dbReference>
<evidence type="ECO:0000313" key="1">
    <source>
        <dbReference type="EMBL" id="GAY77926.1"/>
    </source>
</evidence>
<dbReference type="Gene3D" id="1.10.760.20">
    <property type="entry name" value="Protein of unknown function DUF3243"/>
    <property type="match status" value="1"/>
</dbReference>
<name>A0A4Y1ZFI4_9BACL</name>
<organism evidence="1 2">
    <name type="scientific">Sporolactobacillus inulinus</name>
    <dbReference type="NCBI Taxonomy" id="2078"/>
    <lineage>
        <taxon>Bacteria</taxon>
        <taxon>Bacillati</taxon>
        <taxon>Bacillota</taxon>
        <taxon>Bacilli</taxon>
        <taxon>Bacillales</taxon>
        <taxon>Sporolactobacillaceae</taxon>
        <taxon>Sporolactobacillus</taxon>
    </lineage>
</organism>
<reference evidence="1 2" key="1">
    <citation type="submission" date="2017-11" db="EMBL/GenBank/DDBJ databases">
        <title>Draft Genome Sequence of Sporolactobacillus inulinus NBRC 111894 Isolated from Koso, a Japanese Sugar-Vegetable Fermented Beverage.</title>
        <authorList>
            <person name="Chiou T.Y."/>
            <person name="Oshima K."/>
            <person name="Suda W."/>
            <person name="Hattori M."/>
            <person name="Takahashi T."/>
        </authorList>
    </citation>
    <scope>NUCLEOTIDE SEQUENCE [LARGE SCALE GENOMIC DNA]</scope>
    <source>
        <strain evidence="1 2">NBRC111894</strain>
    </source>
</reference>
<evidence type="ECO:0008006" key="3">
    <source>
        <dbReference type="Google" id="ProtNLM"/>
    </source>
</evidence>
<accession>A0A4Y1ZFI4</accession>